<feature type="signal peptide" evidence="1">
    <location>
        <begin position="1"/>
        <end position="21"/>
    </location>
</feature>
<gene>
    <name evidence="2" type="ORF">BC792_13218</name>
</gene>
<proteinExistence type="predicted"/>
<evidence type="ECO:0000256" key="1">
    <source>
        <dbReference type="SAM" id="SignalP"/>
    </source>
</evidence>
<protein>
    <submittedName>
        <fullName evidence="2">Uncharacterized protein</fullName>
    </submittedName>
</protein>
<dbReference type="OrthoDB" id="713374at2"/>
<name>A0A5S5D088_9SPHI</name>
<accession>A0A5S5D088</accession>
<dbReference type="Proteomes" id="UP000325105">
    <property type="component" value="Unassembled WGS sequence"/>
</dbReference>
<organism evidence="2 3">
    <name type="scientific">Sphingobacterium allocomposti</name>
    <dbReference type="NCBI Taxonomy" id="415956"/>
    <lineage>
        <taxon>Bacteria</taxon>
        <taxon>Pseudomonadati</taxon>
        <taxon>Bacteroidota</taxon>
        <taxon>Sphingobacteriia</taxon>
        <taxon>Sphingobacteriales</taxon>
        <taxon>Sphingobacteriaceae</taxon>
        <taxon>Sphingobacterium</taxon>
    </lineage>
</organism>
<dbReference type="RefSeq" id="WP_148910275.1">
    <property type="nucleotide sequence ID" value="NZ_VNHX01000032.1"/>
</dbReference>
<dbReference type="EMBL" id="VNHX01000032">
    <property type="protein sequence ID" value="TYP88202.1"/>
    <property type="molecule type" value="Genomic_DNA"/>
</dbReference>
<keyword evidence="3" id="KW-1185">Reference proteome</keyword>
<keyword evidence="1" id="KW-0732">Signal</keyword>
<reference evidence="2 3" key="1">
    <citation type="submission" date="2019-07" db="EMBL/GenBank/DDBJ databases">
        <title>Genomic Encyclopedia of Archaeal and Bacterial Type Strains, Phase II (KMG-II): from individual species to whole genera.</title>
        <authorList>
            <person name="Goeker M."/>
        </authorList>
    </citation>
    <scope>NUCLEOTIDE SEQUENCE [LARGE SCALE GENOMIC DNA]</scope>
    <source>
        <strain evidence="2 3">DSM 18850</strain>
    </source>
</reference>
<dbReference type="AlphaFoldDB" id="A0A5S5D088"/>
<evidence type="ECO:0000313" key="2">
    <source>
        <dbReference type="EMBL" id="TYP88202.1"/>
    </source>
</evidence>
<feature type="chain" id="PRO_5024405684" evidence="1">
    <location>
        <begin position="22"/>
        <end position="175"/>
    </location>
</feature>
<comment type="caution">
    <text evidence="2">The sequence shown here is derived from an EMBL/GenBank/DDBJ whole genome shotgun (WGS) entry which is preliminary data.</text>
</comment>
<evidence type="ECO:0000313" key="3">
    <source>
        <dbReference type="Proteomes" id="UP000325105"/>
    </source>
</evidence>
<sequence>MKRTALALVLGLAGMSVYAQSSVKVNLVLHHVQNLTIHPDQSEVTLAYHTAEDYRNGVELVQKGHLTVFSTSAYEVKVRLTNQEFVKIGTPDAEHVSIPPIKVKATAPSGGFSEELRPAFLTPYNETIISSGGPAFEGLFDVTYQGPGGDELVKYAEKNNTVAFTNDILYSIETK</sequence>